<reference evidence="1 2" key="1">
    <citation type="submission" date="2023-07" db="EMBL/GenBank/DDBJ databases">
        <title>Genomic Encyclopedia of Type Strains, Phase IV (KMG-IV): sequencing the most valuable type-strain genomes for metagenomic binning, comparative biology and taxonomic classification.</title>
        <authorList>
            <person name="Goeker M."/>
        </authorList>
    </citation>
    <scope>NUCLEOTIDE SEQUENCE [LARGE SCALE GENOMIC DNA]</scope>
    <source>
        <strain evidence="1 2">DSM 19619</strain>
    </source>
</reference>
<dbReference type="RefSeq" id="WP_307270227.1">
    <property type="nucleotide sequence ID" value="NZ_JAUSVX010000002.1"/>
</dbReference>
<comment type="caution">
    <text evidence="1">The sequence shown here is derived from an EMBL/GenBank/DDBJ whole genome shotgun (WGS) entry which is preliminary data.</text>
</comment>
<dbReference type="EMBL" id="JAUSVX010000002">
    <property type="protein sequence ID" value="MDQ0468685.1"/>
    <property type="molecule type" value="Genomic_DNA"/>
</dbReference>
<accession>A0ABU0J344</accession>
<proteinExistence type="predicted"/>
<sequence>MEAQHKLLAQAAEGGILPSDSALRRISDLEGAIAATEVMIQEQEPRPKPTPSR</sequence>
<protein>
    <submittedName>
        <fullName evidence="1">Uncharacterized protein</fullName>
    </submittedName>
</protein>
<dbReference type="Proteomes" id="UP001242480">
    <property type="component" value="Unassembled WGS sequence"/>
</dbReference>
<gene>
    <name evidence="1" type="ORF">QO011_001685</name>
</gene>
<evidence type="ECO:0000313" key="2">
    <source>
        <dbReference type="Proteomes" id="UP001242480"/>
    </source>
</evidence>
<organism evidence="1 2">
    <name type="scientific">Labrys wisconsinensis</name>
    <dbReference type="NCBI Taxonomy" id="425677"/>
    <lineage>
        <taxon>Bacteria</taxon>
        <taxon>Pseudomonadati</taxon>
        <taxon>Pseudomonadota</taxon>
        <taxon>Alphaproteobacteria</taxon>
        <taxon>Hyphomicrobiales</taxon>
        <taxon>Xanthobacteraceae</taxon>
        <taxon>Labrys</taxon>
    </lineage>
</organism>
<name>A0ABU0J344_9HYPH</name>
<evidence type="ECO:0000313" key="1">
    <source>
        <dbReference type="EMBL" id="MDQ0468685.1"/>
    </source>
</evidence>
<keyword evidence="2" id="KW-1185">Reference proteome</keyword>